<keyword evidence="2" id="KW-1133">Transmembrane helix</keyword>
<sequence>MASTTGLARVEGDELRSRLLQPTKMKARIDQLKSGGSSSSSVGSGSDLSRGSSFDYGSSINSMPALAAPNSSRRNLGSMNLAQQEDASAGMSEHTISLIIGAIVAIIVVIAALVVISK</sequence>
<gene>
    <name evidence="3" type="ORF">M427DRAFT_27822</name>
</gene>
<accession>A0A139AVU6</accession>
<feature type="compositionally biased region" description="Low complexity" evidence="1">
    <location>
        <begin position="34"/>
        <end position="50"/>
    </location>
</feature>
<feature type="transmembrane region" description="Helical" evidence="2">
    <location>
        <begin position="96"/>
        <end position="116"/>
    </location>
</feature>
<evidence type="ECO:0000256" key="2">
    <source>
        <dbReference type="SAM" id="Phobius"/>
    </source>
</evidence>
<keyword evidence="2" id="KW-0812">Transmembrane</keyword>
<evidence type="ECO:0000313" key="3">
    <source>
        <dbReference type="EMBL" id="KXS20703.1"/>
    </source>
</evidence>
<feature type="region of interest" description="Disordered" evidence="1">
    <location>
        <begin position="29"/>
        <end position="50"/>
    </location>
</feature>
<organism evidence="3 4">
    <name type="scientific">Gonapodya prolifera (strain JEL478)</name>
    <name type="common">Monoblepharis prolifera</name>
    <dbReference type="NCBI Taxonomy" id="1344416"/>
    <lineage>
        <taxon>Eukaryota</taxon>
        <taxon>Fungi</taxon>
        <taxon>Fungi incertae sedis</taxon>
        <taxon>Chytridiomycota</taxon>
        <taxon>Chytridiomycota incertae sedis</taxon>
        <taxon>Monoblepharidomycetes</taxon>
        <taxon>Monoblepharidales</taxon>
        <taxon>Gonapodyaceae</taxon>
        <taxon>Gonapodya</taxon>
    </lineage>
</organism>
<dbReference type="Proteomes" id="UP000070544">
    <property type="component" value="Unassembled WGS sequence"/>
</dbReference>
<protein>
    <submittedName>
        <fullName evidence="3">Uncharacterized protein</fullName>
    </submittedName>
</protein>
<proteinExistence type="predicted"/>
<name>A0A139AVU6_GONPJ</name>
<evidence type="ECO:0000256" key="1">
    <source>
        <dbReference type="SAM" id="MobiDB-lite"/>
    </source>
</evidence>
<reference evidence="3 4" key="1">
    <citation type="journal article" date="2015" name="Genome Biol. Evol.">
        <title>Phylogenomic analyses indicate that early fungi evolved digesting cell walls of algal ancestors of land plants.</title>
        <authorList>
            <person name="Chang Y."/>
            <person name="Wang S."/>
            <person name="Sekimoto S."/>
            <person name="Aerts A.L."/>
            <person name="Choi C."/>
            <person name="Clum A."/>
            <person name="LaButti K.M."/>
            <person name="Lindquist E.A."/>
            <person name="Yee Ngan C."/>
            <person name="Ohm R.A."/>
            <person name="Salamov A.A."/>
            <person name="Grigoriev I.V."/>
            <person name="Spatafora J.W."/>
            <person name="Berbee M.L."/>
        </authorList>
    </citation>
    <scope>NUCLEOTIDE SEQUENCE [LARGE SCALE GENOMIC DNA]</scope>
    <source>
        <strain evidence="3 4">JEL478</strain>
    </source>
</reference>
<keyword evidence="4" id="KW-1185">Reference proteome</keyword>
<keyword evidence="2" id="KW-0472">Membrane</keyword>
<evidence type="ECO:0000313" key="4">
    <source>
        <dbReference type="Proteomes" id="UP000070544"/>
    </source>
</evidence>
<dbReference type="EMBL" id="KQ965734">
    <property type="protein sequence ID" value="KXS20703.1"/>
    <property type="molecule type" value="Genomic_DNA"/>
</dbReference>
<dbReference type="AlphaFoldDB" id="A0A139AVU6"/>